<evidence type="ECO:0000313" key="1">
    <source>
        <dbReference type="EMBL" id="TCS68630.1"/>
    </source>
</evidence>
<reference evidence="1 2" key="1">
    <citation type="submission" date="2019-03" db="EMBL/GenBank/DDBJ databases">
        <title>Genomic Encyclopedia of Type Strains, Phase IV (KMG-IV): sequencing the most valuable type-strain genomes for metagenomic binning, comparative biology and taxonomic classification.</title>
        <authorList>
            <person name="Goeker M."/>
        </authorList>
    </citation>
    <scope>NUCLEOTIDE SEQUENCE [LARGE SCALE GENOMIC DNA]</scope>
    <source>
        <strain evidence="1 2">DSM 103426</strain>
    </source>
</reference>
<evidence type="ECO:0000313" key="2">
    <source>
        <dbReference type="Proteomes" id="UP000294613"/>
    </source>
</evidence>
<protein>
    <submittedName>
        <fullName evidence="1">Uncharacterized protein</fullName>
    </submittedName>
</protein>
<name>A0A4R3JPI4_9FIRM</name>
<organism evidence="1 2">
    <name type="scientific">Faecalimonas umbilicata</name>
    <dbReference type="NCBI Taxonomy" id="1912855"/>
    <lineage>
        <taxon>Bacteria</taxon>
        <taxon>Bacillati</taxon>
        <taxon>Bacillota</taxon>
        <taxon>Clostridia</taxon>
        <taxon>Lachnospirales</taxon>
        <taxon>Lachnospiraceae</taxon>
        <taxon>Faecalimonas</taxon>
    </lineage>
</organism>
<accession>A0A4R3JPI4</accession>
<dbReference type="AlphaFoldDB" id="A0A4R3JPI4"/>
<dbReference type="Proteomes" id="UP000294613">
    <property type="component" value="Unassembled WGS sequence"/>
</dbReference>
<dbReference type="RefSeq" id="WP_132038439.1">
    <property type="nucleotide sequence ID" value="NZ_BHEO01000008.1"/>
</dbReference>
<sequence>MRHHTAGPEAVHNNKTNDMILRRRAQQAYERDHTREEFRAKFQEDNLTGIVDNTPEPKQEKWTDGFHFIDEAL</sequence>
<dbReference type="EMBL" id="SLZV01000007">
    <property type="protein sequence ID" value="TCS68630.1"/>
    <property type="molecule type" value="Genomic_DNA"/>
</dbReference>
<gene>
    <name evidence="1" type="ORF">EDD74_10721</name>
</gene>
<comment type="caution">
    <text evidence="1">The sequence shown here is derived from an EMBL/GenBank/DDBJ whole genome shotgun (WGS) entry which is preliminary data.</text>
</comment>
<proteinExistence type="predicted"/>